<dbReference type="Gene3D" id="1.10.4190.10">
    <property type="entry name" value="Urease accessory protein UreF"/>
    <property type="match status" value="1"/>
</dbReference>
<accession>A0A0D0Q4I2</accession>
<gene>
    <name evidence="3" type="primary">ureF</name>
    <name evidence="4" type="ORF">Wenmar_03895</name>
</gene>
<comment type="subunit">
    <text evidence="3">UreD, UreF and UreG form a complex that acts as a GTP-hydrolysis-dependent molecular chaperone, activating the urease apoprotein by helping to assemble the nickel containing metallocenter of UreC. The UreE protein probably delivers the nickel.</text>
</comment>
<dbReference type="eggNOG" id="COG0830">
    <property type="taxonomic scope" value="Bacteria"/>
</dbReference>
<evidence type="ECO:0000256" key="1">
    <source>
        <dbReference type="ARBA" id="ARBA00022988"/>
    </source>
</evidence>
<evidence type="ECO:0000313" key="5">
    <source>
        <dbReference type="Proteomes" id="UP000035100"/>
    </source>
</evidence>
<comment type="subcellular location">
    <subcellularLocation>
        <location evidence="3">Cytoplasm</location>
    </subcellularLocation>
</comment>
<organism evidence="4 5">
    <name type="scientific">Wenxinia marina DSM 24838</name>
    <dbReference type="NCBI Taxonomy" id="1123501"/>
    <lineage>
        <taxon>Bacteria</taxon>
        <taxon>Pseudomonadati</taxon>
        <taxon>Pseudomonadota</taxon>
        <taxon>Alphaproteobacteria</taxon>
        <taxon>Rhodobacterales</taxon>
        <taxon>Roseobacteraceae</taxon>
        <taxon>Wenxinia</taxon>
    </lineage>
</organism>
<keyword evidence="3" id="KW-0963">Cytoplasm</keyword>
<dbReference type="PIRSF" id="PIRSF009467">
    <property type="entry name" value="Ureas_acces_UreF"/>
    <property type="match status" value="1"/>
</dbReference>
<keyword evidence="1 3" id="KW-0996">Nickel insertion</keyword>
<comment type="function">
    <text evidence="3">Required for maturation of urease via the functional incorporation of the urease nickel metallocenter.</text>
</comment>
<dbReference type="InterPro" id="IPR038277">
    <property type="entry name" value="UreF_sf"/>
</dbReference>
<dbReference type="GO" id="GO:0016151">
    <property type="term" value="F:nickel cation binding"/>
    <property type="evidence" value="ECO:0007669"/>
    <property type="project" value="UniProtKB-UniRule"/>
</dbReference>
<evidence type="ECO:0000256" key="2">
    <source>
        <dbReference type="ARBA" id="ARBA00023186"/>
    </source>
</evidence>
<dbReference type="STRING" id="1123501.Wenmar_03895"/>
<dbReference type="OrthoDB" id="9798772at2"/>
<protein>
    <recommendedName>
        <fullName evidence="3">Urease accessory protein UreF</fullName>
    </recommendedName>
</protein>
<dbReference type="PANTHER" id="PTHR33620:SF1">
    <property type="entry name" value="UREASE ACCESSORY PROTEIN F"/>
    <property type="match status" value="1"/>
</dbReference>
<dbReference type="EMBL" id="AONG01000022">
    <property type="protein sequence ID" value="KIQ67472.1"/>
    <property type="molecule type" value="Genomic_DNA"/>
</dbReference>
<reference evidence="4 5" key="1">
    <citation type="submission" date="2013-01" db="EMBL/GenBank/DDBJ databases">
        <authorList>
            <person name="Fiebig A."/>
            <person name="Goeker M."/>
            <person name="Klenk H.-P.P."/>
        </authorList>
    </citation>
    <scope>NUCLEOTIDE SEQUENCE [LARGE SCALE GENOMIC DNA]</scope>
    <source>
        <strain evidence="4 5">DSM 24838</strain>
    </source>
</reference>
<comment type="similarity">
    <text evidence="3">Belongs to the UreF family.</text>
</comment>
<dbReference type="RefSeq" id="WP_018301693.1">
    <property type="nucleotide sequence ID" value="NZ_KB902278.1"/>
</dbReference>
<evidence type="ECO:0000313" key="4">
    <source>
        <dbReference type="EMBL" id="KIQ67472.1"/>
    </source>
</evidence>
<dbReference type="Proteomes" id="UP000035100">
    <property type="component" value="Unassembled WGS sequence"/>
</dbReference>
<comment type="caution">
    <text evidence="4">The sequence shown here is derived from an EMBL/GenBank/DDBJ whole genome shotgun (WGS) entry which is preliminary data.</text>
</comment>
<name>A0A0D0Q4I2_9RHOB</name>
<dbReference type="PANTHER" id="PTHR33620">
    <property type="entry name" value="UREASE ACCESSORY PROTEIN F"/>
    <property type="match status" value="1"/>
</dbReference>
<evidence type="ECO:0000256" key="3">
    <source>
        <dbReference type="HAMAP-Rule" id="MF_01385"/>
    </source>
</evidence>
<dbReference type="GO" id="GO:0005737">
    <property type="term" value="C:cytoplasm"/>
    <property type="evidence" value="ECO:0007669"/>
    <property type="project" value="UniProtKB-SubCell"/>
</dbReference>
<sequence>MDAAALLTLTQWFTSSYPTGGFAWSHGLEAAVADGAVSDGASLRHWLALVIEEGAGRTDTILIGAAHRAEADELTTLSDLAAALSPSASRRAETLRQGAAFAATTRAAWEMDLPDLAFPVAVGRAARLAGLPAEPVALAYLQAMAANLVQAALRLFPLGQTEGQRVLRALTPLILDRTAAAVRLPVNEIGGASFLPDIGALRQEAMAVRLFQS</sequence>
<proteinExistence type="inferred from homology"/>
<dbReference type="HAMAP" id="MF_01385">
    <property type="entry name" value="UreF"/>
    <property type="match status" value="1"/>
</dbReference>
<keyword evidence="5" id="KW-1185">Reference proteome</keyword>
<dbReference type="AlphaFoldDB" id="A0A0D0Q4I2"/>
<keyword evidence="2 3" id="KW-0143">Chaperone</keyword>
<dbReference type="Pfam" id="PF01730">
    <property type="entry name" value="UreF"/>
    <property type="match status" value="1"/>
</dbReference>
<dbReference type="InterPro" id="IPR002639">
    <property type="entry name" value="UreF"/>
</dbReference>